<dbReference type="AlphaFoldDB" id="A0A0M3HLW4"/>
<reference evidence="2" key="1">
    <citation type="submission" date="2017-02" db="UniProtKB">
        <authorList>
            <consortium name="WormBaseParasite"/>
        </authorList>
    </citation>
    <scope>IDENTIFICATION</scope>
</reference>
<dbReference type="WBParaSite" id="ALUE_0000250901-mRNA-1">
    <property type="protein sequence ID" value="ALUE_0000250901-mRNA-1"/>
    <property type="gene ID" value="ALUE_0000250901"/>
</dbReference>
<sequence length="39" mass="4824">RINCEEKIDKQFATKTYRRWNRLFRKQNIAHLFKRGGIS</sequence>
<dbReference type="Proteomes" id="UP000036681">
    <property type="component" value="Unplaced"/>
</dbReference>
<organism evidence="1 2">
    <name type="scientific">Ascaris lumbricoides</name>
    <name type="common">Giant roundworm</name>
    <dbReference type="NCBI Taxonomy" id="6252"/>
    <lineage>
        <taxon>Eukaryota</taxon>
        <taxon>Metazoa</taxon>
        <taxon>Ecdysozoa</taxon>
        <taxon>Nematoda</taxon>
        <taxon>Chromadorea</taxon>
        <taxon>Rhabditida</taxon>
        <taxon>Spirurina</taxon>
        <taxon>Ascaridomorpha</taxon>
        <taxon>Ascaridoidea</taxon>
        <taxon>Ascarididae</taxon>
        <taxon>Ascaris</taxon>
    </lineage>
</organism>
<evidence type="ECO:0000313" key="2">
    <source>
        <dbReference type="WBParaSite" id="ALUE_0000250901-mRNA-1"/>
    </source>
</evidence>
<proteinExistence type="predicted"/>
<accession>A0A0M3HLW4</accession>
<name>A0A0M3HLW4_ASCLU</name>
<protein>
    <submittedName>
        <fullName evidence="2">HTH_48 domain-containing protein</fullName>
    </submittedName>
</protein>
<evidence type="ECO:0000313" key="1">
    <source>
        <dbReference type="Proteomes" id="UP000036681"/>
    </source>
</evidence>
<keyword evidence="1" id="KW-1185">Reference proteome</keyword>